<keyword evidence="1" id="KW-0560">Oxidoreductase</keyword>
<evidence type="ECO:0000256" key="1">
    <source>
        <dbReference type="ARBA" id="ARBA00023002"/>
    </source>
</evidence>
<protein>
    <recommendedName>
        <fullName evidence="5">TauD/TfdA-like domain-containing protein</fullName>
    </recommendedName>
</protein>
<keyword evidence="4" id="KW-1185">Reference proteome</keyword>
<gene>
    <name evidence="3" type="ORF">PCOR1329_LOCUS485</name>
</gene>
<sequence>MCHAVRHVDVDYIDFDELGTVRSSLVLAARGHGSPAGIARAFRSLAGNPRMHISLLLEIGLQRNLGEPVCVQTPNHTCHSLFVTKNMTTHMVCARVEVARAPEVLAARHTKRRGYRNAQEQRLHVDSSIPAARGAGVCDVLRPGPCSAYARRGAGASASSPAPRTSTPCCGGTGPSSSPPCGGASGTTPPRWSTTQTGGSRRRARRSGPWSSTTAAAGPACSTRRTWRRPSGPPTRAPRGRRRWQPRWRRWARSAATPRSCSTGSWELARPTFLGPIDNYRWLHARTAFEDDPALPRLFFRLWLQVDDFDAVP</sequence>
<dbReference type="Gene3D" id="3.60.130.10">
    <property type="entry name" value="Clavaminate synthase-like"/>
    <property type="match status" value="1"/>
</dbReference>
<proteinExistence type="predicted"/>
<feature type="compositionally biased region" description="Low complexity" evidence="2">
    <location>
        <begin position="150"/>
        <end position="199"/>
    </location>
</feature>
<accession>A0ABN9PC01</accession>
<evidence type="ECO:0000313" key="3">
    <source>
        <dbReference type="EMBL" id="CAK0788645.1"/>
    </source>
</evidence>
<dbReference type="EMBL" id="CAUYUJ010000101">
    <property type="protein sequence ID" value="CAK0788645.1"/>
    <property type="molecule type" value="Genomic_DNA"/>
</dbReference>
<name>A0ABN9PC01_9DINO</name>
<reference evidence="3" key="1">
    <citation type="submission" date="2023-10" db="EMBL/GenBank/DDBJ databases">
        <authorList>
            <person name="Chen Y."/>
            <person name="Shah S."/>
            <person name="Dougan E. K."/>
            <person name="Thang M."/>
            <person name="Chan C."/>
        </authorList>
    </citation>
    <scope>NUCLEOTIDE SEQUENCE [LARGE SCALE GENOMIC DNA]</scope>
</reference>
<dbReference type="SUPFAM" id="SSF51197">
    <property type="entry name" value="Clavaminate synthase-like"/>
    <property type="match status" value="1"/>
</dbReference>
<dbReference type="Proteomes" id="UP001189429">
    <property type="component" value="Unassembled WGS sequence"/>
</dbReference>
<evidence type="ECO:0000256" key="2">
    <source>
        <dbReference type="SAM" id="MobiDB-lite"/>
    </source>
</evidence>
<evidence type="ECO:0000313" key="4">
    <source>
        <dbReference type="Proteomes" id="UP001189429"/>
    </source>
</evidence>
<comment type="caution">
    <text evidence="3">The sequence shown here is derived from an EMBL/GenBank/DDBJ whole genome shotgun (WGS) entry which is preliminary data.</text>
</comment>
<dbReference type="InterPro" id="IPR042098">
    <property type="entry name" value="TauD-like_sf"/>
</dbReference>
<evidence type="ECO:0008006" key="5">
    <source>
        <dbReference type="Google" id="ProtNLM"/>
    </source>
</evidence>
<organism evidence="3 4">
    <name type="scientific">Prorocentrum cordatum</name>
    <dbReference type="NCBI Taxonomy" id="2364126"/>
    <lineage>
        <taxon>Eukaryota</taxon>
        <taxon>Sar</taxon>
        <taxon>Alveolata</taxon>
        <taxon>Dinophyceae</taxon>
        <taxon>Prorocentrales</taxon>
        <taxon>Prorocentraceae</taxon>
        <taxon>Prorocentrum</taxon>
    </lineage>
</organism>
<feature type="region of interest" description="Disordered" evidence="2">
    <location>
        <begin position="150"/>
        <end position="246"/>
    </location>
</feature>